<feature type="chain" id="PRO_5015195503" evidence="1">
    <location>
        <begin position="22"/>
        <end position="400"/>
    </location>
</feature>
<dbReference type="EMBL" id="MDEK01000012">
    <property type="protein sequence ID" value="PPU81642.1"/>
    <property type="molecule type" value="Genomic_DNA"/>
</dbReference>
<evidence type="ECO:0000256" key="1">
    <source>
        <dbReference type="SAM" id="SignalP"/>
    </source>
</evidence>
<dbReference type="RefSeq" id="WP_010342624.1">
    <property type="nucleotide sequence ID" value="NZ_CP132343.1"/>
</dbReference>
<feature type="signal peptide" evidence="1">
    <location>
        <begin position="1"/>
        <end position="21"/>
    </location>
</feature>
<dbReference type="Proteomes" id="UP000247346">
    <property type="component" value="Unassembled WGS sequence"/>
</dbReference>
<sequence>MSLRHALLGLSLLLVGCAASAPAPLEQQVYVWQRQWSAAHAVALAQTRADFAALRVLALQAHPRAGWGRAAVDLRQLAADGRPVIAVVRLDGQLPALDAARIDTEVLQLVRRWRAAGVALRGVEIDHDCATARLPAYAVLLRQLRGALPADLALSITALPAWLDSTALAPLLRTVDSSVLQVHAVDAPAAGLFDPVQARRWADRYAQRSAKPFWLALPAYGVALVDNADADTDATPLIESEAPLSARGTRHELRVSPQQLAVFVEALHAHRPPHLTGIVWFRLPLPGDRRAWSLATLQAVVHGRPLQAAVQVHASGSGPVYDLILANHGTAAAALPRRVVLHGSTCEAGDALGDYRLHLPEQGLRFDRTTASSPLAAGERRALGWVRCRNLHTGAIDVLP</sequence>
<name>A0A2P5Z273_9XANT</name>
<gene>
    <name evidence="2" type="ORF">XsacCFBP4641_13795</name>
</gene>
<proteinExistence type="predicted"/>
<dbReference type="GeneID" id="93878736"/>
<comment type="caution">
    <text evidence="2">The sequence shown here is derived from an EMBL/GenBank/DDBJ whole genome shotgun (WGS) entry which is preliminary data.</text>
</comment>
<dbReference type="InterPro" id="IPR021488">
    <property type="entry name" value="DUF3142"/>
</dbReference>
<reference evidence="2 3" key="1">
    <citation type="submission" date="2016-08" db="EMBL/GenBank/DDBJ databases">
        <authorList>
            <person name="Seilhamer J.J."/>
        </authorList>
    </citation>
    <scope>NUCLEOTIDE SEQUENCE [LARGE SCALE GENOMIC DNA]</scope>
    <source>
        <strain evidence="2 3">CFBP4641</strain>
    </source>
</reference>
<evidence type="ECO:0000313" key="3">
    <source>
        <dbReference type="Proteomes" id="UP000247346"/>
    </source>
</evidence>
<protein>
    <submittedName>
        <fullName evidence="2">DUF3142 domain-containing protein</fullName>
    </submittedName>
</protein>
<organism evidence="2 3">
    <name type="scientific">Xanthomonas sacchari</name>
    <dbReference type="NCBI Taxonomy" id="56458"/>
    <lineage>
        <taxon>Bacteria</taxon>
        <taxon>Pseudomonadati</taxon>
        <taxon>Pseudomonadota</taxon>
        <taxon>Gammaproteobacteria</taxon>
        <taxon>Lysobacterales</taxon>
        <taxon>Lysobacteraceae</taxon>
        <taxon>Xanthomonas</taxon>
    </lineage>
</organism>
<accession>A0A2P5Z273</accession>
<keyword evidence="1" id="KW-0732">Signal</keyword>
<dbReference type="OrthoDB" id="187794at2"/>
<dbReference type="Pfam" id="PF11340">
    <property type="entry name" value="DUF3142"/>
    <property type="match status" value="1"/>
</dbReference>
<evidence type="ECO:0000313" key="2">
    <source>
        <dbReference type="EMBL" id="PPU81642.1"/>
    </source>
</evidence>
<dbReference type="AlphaFoldDB" id="A0A2P5Z273"/>
<dbReference type="PROSITE" id="PS51257">
    <property type="entry name" value="PROKAR_LIPOPROTEIN"/>
    <property type="match status" value="1"/>
</dbReference>